<sequence length="718" mass="81052">MAEVSTALAAAWTRWQRYHELHRGRVELGVAEVEAQFELVATGLALDDKQVQALFQDDAQPFISLLTPLPNVENEHEDIRRFHFTLVAARALLDQYLQSMLQLERYVSLHHATLGMIQTLLQLAVKSESGQGTLINLFGRVKELLFEKREARDEESTAVSYGSLCSLLELLLCQKTEELVEASMEICEYATKNWKHHLQFLHMVGDAWESLETSSSNSTFPHELLYLVCIIIPKAPCDLIANMRVQKLVCFALRHNDALLRKQGLHILKAAFLNCCALLSVPQETETKGKTDSKPEVMWVDMWQNFLTASEVIQMHHEQHLIEQLTFDWMQSLLVRLFAHDNPVVKRLFISNFMETCIQAWGIWEKQRSTNIGEADEMKSEDHEKEDTMELVISAVFVLTQMSTHKMNSTADRTVFDLALAAKCLSIVGDNAAAVDSLRAFESERMDPSALIQMVNVLSLTLSQLAGSLANGSNGIGKLNTLLEEVWTAYSDSKAKPDSLTRAVVICMFQPVFLLRGELITTMKNWIAEFICFGSRHRPNVIFHLACRLCQTWRAHPASALIFVDELVELLLYKEPLIDEKEQLATDASAPFQGFQGFSPVSSQTTAIMTHAKDRFVRLMVLSFLDDIAVDSSASAPATQQLMNALLARLLALNVTPDWQKQHMLNSDGFGKKLRSWQALCIVSPYVTKSQLTELLLTLQTAFAVPQLPSVRYYIELF</sequence>
<dbReference type="PANTHER" id="PTHR12029">
    <property type="entry name" value="RNA METHYLTRANSFERASE"/>
    <property type="match status" value="1"/>
</dbReference>
<keyword evidence="1" id="KW-0489">Methyltransferase</keyword>
<name>A0A2P4WX93_9STRA</name>
<gene>
    <name evidence="1" type="ORF">PHPALM_37511</name>
</gene>
<reference evidence="1 2" key="1">
    <citation type="journal article" date="2017" name="Genome Biol. Evol.">
        <title>Phytophthora megakarya and P. palmivora, closely related causal agents of cacao black pod rot, underwent increases in genome sizes and gene numbers by different mechanisms.</title>
        <authorList>
            <person name="Ali S.S."/>
            <person name="Shao J."/>
            <person name="Lary D.J."/>
            <person name="Kronmiller B."/>
            <person name="Shen D."/>
            <person name="Strem M.D."/>
            <person name="Amoako-Attah I."/>
            <person name="Akrofi A.Y."/>
            <person name="Begoude B.A."/>
            <person name="Ten Hoopen G.M."/>
            <person name="Coulibaly K."/>
            <person name="Kebe B.I."/>
            <person name="Melnick R.L."/>
            <person name="Guiltinan M.J."/>
            <person name="Tyler B.M."/>
            <person name="Meinhardt L.W."/>
            <person name="Bailey B.A."/>
        </authorList>
    </citation>
    <scope>NUCLEOTIDE SEQUENCE [LARGE SCALE GENOMIC DNA]</scope>
    <source>
        <strain evidence="2">sbr112.9</strain>
    </source>
</reference>
<dbReference type="PANTHER" id="PTHR12029:SF11">
    <property type="entry name" value="METHYLTRANSFERASE TARBP1-RELATED"/>
    <property type="match status" value="1"/>
</dbReference>
<dbReference type="GO" id="GO:0030488">
    <property type="term" value="P:tRNA methylation"/>
    <property type="evidence" value="ECO:0007669"/>
    <property type="project" value="TreeGrafter"/>
</dbReference>
<evidence type="ECO:0000313" key="1">
    <source>
        <dbReference type="EMBL" id="POM57916.1"/>
    </source>
</evidence>
<organism evidence="1 2">
    <name type="scientific">Phytophthora palmivora</name>
    <dbReference type="NCBI Taxonomy" id="4796"/>
    <lineage>
        <taxon>Eukaryota</taxon>
        <taxon>Sar</taxon>
        <taxon>Stramenopiles</taxon>
        <taxon>Oomycota</taxon>
        <taxon>Peronosporomycetes</taxon>
        <taxon>Peronosporales</taxon>
        <taxon>Peronosporaceae</taxon>
        <taxon>Phytophthora</taxon>
    </lineage>
</organism>
<accession>A0A2P4WX93</accession>
<evidence type="ECO:0000313" key="2">
    <source>
        <dbReference type="Proteomes" id="UP000237271"/>
    </source>
</evidence>
<dbReference type="EMBL" id="NCKW01020448">
    <property type="protein sequence ID" value="POM57916.1"/>
    <property type="molecule type" value="Genomic_DNA"/>
</dbReference>
<dbReference type="OrthoDB" id="241340at2759"/>
<feature type="non-terminal residue" evidence="1">
    <location>
        <position position="718"/>
    </location>
</feature>
<dbReference type="GO" id="GO:0016423">
    <property type="term" value="F:tRNA (guanine) methyltransferase activity"/>
    <property type="evidence" value="ECO:0007669"/>
    <property type="project" value="TreeGrafter"/>
</dbReference>
<proteinExistence type="predicted"/>
<dbReference type="AlphaFoldDB" id="A0A2P4WX93"/>
<keyword evidence="1" id="KW-0808">Transferase</keyword>
<comment type="caution">
    <text evidence="1">The sequence shown here is derived from an EMBL/GenBank/DDBJ whole genome shotgun (WGS) entry which is preliminary data.</text>
</comment>
<dbReference type="Proteomes" id="UP000237271">
    <property type="component" value="Unassembled WGS sequence"/>
</dbReference>
<dbReference type="InterPro" id="IPR045330">
    <property type="entry name" value="TRM3/TARBP1"/>
</dbReference>
<keyword evidence="2" id="KW-1185">Reference proteome</keyword>
<protein>
    <submittedName>
        <fullName evidence="1">SpoU rRNA Methylase family</fullName>
    </submittedName>
</protein>